<evidence type="ECO:0000313" key="1">
    <source>
        <dbReference type="EMBL" id="PRY48110.1"/>
    </source>
</evidence>
<dbReference type="Proteomes" id="UP000238034">
    <property type="component" value="Unassembled WGS sequence"/>
</dbReference>
<comment type="caution">
    <text evidence="1">The sequence shown here is derived from an EMBL/GenBank/DDBJ whole genome shotgun (WGS) entry which is preliminary data.</text>
</comment>
<evidence type="ECO:0000313" key="2">
    <source>
        <dbReference type="Proteomes" id="UP000238034"/>
    </source>
</evidence>
<dbReference type="RefSeq" id="WP_106295628.1">
    <property type="nucleotide sequence ID" value="NZ_PVTH01000016.1"/>
</dbReference>
<sequence>MILNESSTGGVGIGTADTRGYKLTVAGGVIAESVKVALQSNWPDYVFKPEHTILSLPDVAKFVKENNHLPGVPSAVEVQLKGIDLGQMDAKLLEKIEELTLYMIEQDKKSSELRSALDVQSQMTRDQNEKIKRLESRLNQLGASRESEVSRR</sequence>
<accession>A0A2T0TQZ6</accession>
<proteinExistence type="predicted"/>
<organism evidence="1 2">
    <name type="scientific">Arcticibacter pallidicorallinus</name>
    <dbReference type="NCBI Taxonomy" id="1259464"/>
    <lineage>
        <taxon>Bacteria</taxon>
        <taxon>Pseudomonadati</taxon>
        <taxon>Bacteroidota</taxon>
        <taxon>Sphingobacteriia</taxon>
        <taxon>Sphingobacteriales</taxon>
        <taxon>Sphingobacteriaceae</taxon>
        <taxon>Arcticibacter</taxon>
    </lineage>
</organism>
<dbReference type="EMBL" id="PVTH01000016">
    <property type="protein sequence ID" value="PRY48110.1"/>
    <property type="molecule type" value="Genomic_DNA"/>
</dbReference>
<dbReference type="AlphaFoldDB" id="A0A2T0TQZ6"/>
<keyword evidence="2" id="KW-1185">Reference proteome</keyword>
<gene>
    <name evidence="1" type="ORF">B0I27_11644</name>
</gene>
<dbReference type="OrthoDB" id="758388at2"/>
<protein>
    <submittedName>
        <fullName evidence="1">Uncharacterized protein</fullName>
    </submittedName>
</protein>
<reference evidence="1 2" key="1">
    <citation type="submission" date="2018-03" db="EMBL/GenBank/DDBJ databases">
        <title>Genomic Encyclopedia of Type Strains, Phase III (KMG-III): the genomes of soil and plant-associated and newly described type strains.</title>
        <authorList>
            <person name="Whitman W."/>
        </authorList>
    </citation>
    <scope>NUCLEOTIDE SEQUENCE [LARGE SCALE GENOMIC DNA]</scope>
    <source>
        <strain evidence="1 2">CGMCC 1.9313</strain>
    </source>
</reference>
<name>A0A2T0TQZ6_9SPHI</name>